<dbReference type="Gene3D" id="3.30.700.10">
    <property type="entry name" value="Glycoprotein, Type 4 Pilin"/>
    <property type="match status" value="1"/>
</dbReference>
<dbReference type="Pfam" id="PF07963">
    <property type="entry name" value="N_methyl"/>
    <property type="match status" value="1"/>
</dbReference>
<organism evidence="6 7">
    <name type="scientific">Vibrio aquaticus</name>
    <dbReference type="NCBI Taxonomy" id="2496559"/>
    <lineage>
        <taxon>Bacteria</taxon>
        <taxon>Pseudomonadati</taxon>
        <taxon>Pseudomonadota</taxon>
        <taxon>Gammaproteobacteria</taxon>
        <taxon>Vibrionales</taxon>
        <taxon>Vibrionaceae</taxon>
        <taxon>Vibrio</taxon>
    </lineage>
</organism>
<gene>
    <name evidence="6" type="ORF">EJ063_14135</name>
</gene>
<dbReference type="PRINTS" id="PR00813">
    <property type="entry name" value="BCTERIALGSPG"/>
</dbReference>
<dbReference type="InterPro" id="IPR012902">
    <property type="entry name" value="N_methyl_site"/>
</dbReference>
<evidence type="ECO:0000256" key="1">
    <source>
        <dbReference type="ARBA" id="ARBA00005233"/>
    </source>
</evidence>
<dbReference type="PANTHER" id="PTHR30093:SF34">
    <property type="entry name" value="PREPILIN PEPTIDASE-DEPENDENT PROTEIN D"/>
    <property type="match status" value="1"/>
</dbReference>
<sequence>MQTKQRRKQGGFTLIELMIVVAIIGVLAAIAVPAYQNYVARSEAASALATLKSLMTPSELYIQENGNFGTSDQAAVFSAIGISASSNTLGTLRVSGQNAIEFKFTQGSMSVSGSEGTITYSKGNGTGTWGCATSNVPTAAKPSSCS</sequence>
<dbReference type="GO" id="GO:0009289">
    <property type="term" value="C:pilus"/>
    <property type="evidence" value="ECO:0007669"/>
    <property type="project" value="InterPro"/>
</dbReference>
<keyword evidence="5" id="KW-0472">Membrane</keyword>
<dbReference type="InterPro" id="IPR045584">
    <property type="entry name" value="Pilin-like"/>
</dbReference>
<keyword evidence="7" id="KW-1185">Reference proteome</keyword>
<keyword evidence="4" id="KW-0281">Fimbrium</keyword>
<dbReference type="SUPFAM" id="SSF54523">
    <property type="entry name" value="Pili subunits"/>
    <property type="match status" value="1"/>
</dbReference>
<keyword evidence="5" id="KW-1133">Transmembrane helix</keyword>
<dbReference type="Pfam" id="PF00114">
    <property type="entry name" value="Pilin"/>
    <property type="match status" value="1"/>
</dbReference>
<protein>
    <submittedName>
        <fullName evidence="6">Pilin</fullName>
    </submittedName>
</protein>
<proteinExistence type="inferred from homology"/>
<accession>A0A3S0P5E2</accession>
<keyword evidence="3" id="KW-0488">Methylation</keyword>
<comment type="similarity">
    <text evidence="1 4">Belongs to the N-Me-Phe pilin family.</text>
</comment>
<comment type="caution">
    <text evidence="6">The sequence shown here is derived from an EMBL/GenBank/DDBJ whole genome shotgun (WGS) entry which is preliminary data.</text>
</comment>
<dbReference type="AlphaFoldDB" id="A0A3S0P5E2"/>
<dbReference type="PANTHER" id="PTHR30093">
    <property type="entry name" value="GENERAL SECRETION PATHWAY PROTEIN G"/>
    <property type="match status" value="1"/>
</dbReference>
<dbReference type="GO" id="GO:0015627">
    <property type="term" value="C:type II protein secretion system complex"/>
    <property type="evidence" value="ECO:0007669"/>
    <property type="project" value="InterPro"/>
</dbReference>
<dbReference type="Proteomes" id="UP000268973">
    <property type="component" value="Unassembled WGS sequence"/>
</dbReference>
<dbReference type="GO" id="GO:0015628">
    <property type="term" value="P:protein secretion by the type II secretion system"/>
    <property type="evidence" value="ECO:0007669"/>
    <property type="project" value="InterPro"/>
</dbReference>
<dbReference type="NCBIfam" id="TIGR02532">
    <property type="entry name" value="IV_pilin_GFxxxE"/>
    <property type="match status" value="1"/>
</dbReference>
<dbReference type="PROSITE" id="PS00409">
    <property type="entry name" value="PROKAR_NTER_METHYL"/>
    <property type="match status" value="1"/>
</dbReference>
<evidence type="ECO:0000256" key="3">
    <source>
        <dbReference type="ARBA" id="ARBA00022481"/>
    </source>
</evidence>
<name>A0A3S0P5E2_9VIBR</name>
<dbReference type="RefSeq" id="WP_126575004.1">
    <property type="nucleotide sequence ID" value="NZ_RXZH01000006.1"/>
</dbReference>
<reference evidence="6 7" key="1">
    <citation type="submission" date="2018-12" db="EMBL/GenBank/DDBJ databases">
        <title>Vibrio sp. isolated from China Sea.</title>
        <authorList>
            <person name="Li Y."/>
        </authorList>
    </citation>
    <scope>NUCLEOTIDE SEQUENCE [LARGE SCALE GENOMIC DNA]</scope>
    <source>
        <strain evidence="6 7">BEI207</strain>
    </source>
</reference>
<comment type="subunit">
    <text evidence="2">The pili are polar flexible filaments of about 5.4 nanometers diameter and 2.5 micrometers average length; they consist of only a single polypeptide chain arranged in a helical configuration of five subunits per turn in the assembled pilus.</text>
</comment>
<evidence type="ECO:0000256" key="2">
    <source>
        <dbReference type="ARBA" id="ARBA00011156"/>
    </source>
</evidence>
<evidence type="ECO:0000313" key="7">
    <source>
        <dbReference type="Proteomes" id="UP000268973"/>
    </source>
</evidence>
<dbReference type="EMBL" id="RXZH01000006">
    <property type="protein sequence ID" value="RTZ14979.1"/>
    <property type="molecule type" value="Genomic_DNA"/>
</dbReference>
<keyword evidence="5" id="KW-0812">Transmembrane</keyword>
<evidence type="ECO:0000256" key="5">
    <source>
        <dbReference type="SAM" id="Phobius"/>
    </source>
</evidence>
<dbReference type="InterPro" id="IPR000983">
    <property type="entry name" value="Bac_GSPG_pilin"/>
</dbReference>
<evidence type="ECO:0000256" key="4">
    <source>
        <dbReference type="RuleBase" id="RU000389"/>
    </source>
</evidence>
<feature type="transmembrane region" description="Helical" evidence="5">
    <location>
        <begin position="12"/>
        <end position="35"/>
    </location>
</feature>
<dbReference type="GO" id="GO:0007155">
    <property type="term" value="P:cell adhesion"/>
    <property type="evidence" value="ECO:0007669"/>
    <property type="project" value="InterPro"/>
</dbReference>
<dbReference type="InterPro" id="IPR001082">
    <property type="entry name" value="Pilin"/>
</dbReference>
<evidence type="ECO:0000313" key="6">
    <source>
        <dbReference type="EMBL" id="RTZ14979.1"/>
    </source>
</evidence>